<protein>
    <submittedName>
        <fullName evidence="2">Uncharacterized protein</fullName>
    </submittedName>
</protein>
<evidence type="ECO:0000313" key="3">
    <source>
        <dbReference type="Proteomes" id="UP001228955"/>
    </source>
</evidence>
<dbReference type="AlphaFoldDB" id="A0AB38YLM9"/>
<proteinExistence type="predicted"/>
<dbReference type="EMBL" id="CP133463">
    <property type="protein sequence ID" value="WMS18863.1"/>
    <property type="molecule type" value="Genomic_DNA"/>
</dbReference>
<keyword evidence="1" id="KW-0472">Membrane</keyword>
<name>A0AB38YLM9_VEIPA</name>
<organism evidence="2 3">
    <name type="scientific">Veillonella parvula</name>
    <name type="common">Staphylococcus parvulus</name>
    <dbReference type="NCBI Taxonomy" id="29466"/>
    <lineage>
        <taxon>Bacteria</taxon>
        <taxon>Bacillati</taxon>
        <taxon>Bacillota</taxon>
        <taxon>Negativicutes</taxon>
        <taxon>Veillonellales</taxon>
        <taxon>Veillonellaceae</taxon>
        <taxon>Veillonella</taxon>
    </lineage>
</organism>
<sequence>MITALKWAAFIWIIGSMGSLEIDRIGFLQFLLQVIIGGLVWVSANVYENENAR</sequence>
<dbReference type="RefSeq" id="WP_004693074.1">
    <property type="nucleotide sequence ID" value="NZ_CP133463.1"/>
</dbReference>
<keyword evidence="1" id="KW-1133">Transmembrane helix</keyword>
<accession>A0AB38YLM9</accession>
<reference evidence="2" key="1">
    <citation type="submission" date="2023-08" db="EMBL/GenBank/DDBJ databases">
        <title>Veillonella_parvula_DSM 2007_complete_genome_hifiasm_Zymo_Research_D6332.</title>
        <authorList>
            <person name="Damerum A."/>
        </authorList>
    </citation>
    <scope>NUCLEOTIDE SEQUENCE</scope>
    <source>
        <strain evidence="2">DSM 2007</strain>
    </source>
</reference>
<keyword evidence="1" id="KW-0812">Transmembrane</keyword>
<gene>
    <name evidence="2" type="ORF">RDV51_05300</name>
</gene>
<feature type="transmembrane region" description="Helical" evidence="1">
    <location>
        <begin position="27"/>
        <end position="47"/>
    </location>
</feature>
<dbReference type="Proteomes" id="UP001228955">
    <property type="component" value="Chromosome"/>
</dbReference>
<evidence type="ECO:0000313" key="2">
    <source>
        <dbReference type="EMBL" id="WMS18863.1"/>
    </source>
</evidence>
<evidence type="ECO:0000256" key="1">
    <source>
        <dbReference type="SAM" id="Phobius"/>
    </source>
</evidence>